<evidence type="ECO:0000313" key="1">
    <source>
        <dbReference type="EMBL" id="OEG72228.1"/>
    </source>
</evidence>
<comment type="caution">
    <text evidence="1">The sequence shown here is derived from an EMBL/GenBank/DDBJ whole genome shotgun (WGS) entry which is preliminary data.</text>
</comment>
<evidence type="ECO:0000313" key="2">
    <source>
        <dbReference type="Proteomes" id="UP000095230"/>
    </source>
</evidence>
<name>A0A1E5IQA5_SHECO</name>
<dbReference type="Proteomes" id="UP000095230">
    <property type="component" value="Unassembled WGS sequence"/>
</dbReference>
<sequence length="75" mass="8526">MLKKRPIIRQVMSQPSDSLVKKRTNWPLTDKSLAGELNCDKKSSINSTNRYDVLSLSLFKVGQFQGGEYNQPLII</sequence>
<dbReference type="EMBL" id="MCBT01000048">
    <property type="protein sequence ID" value="OEG72228.1"/>
    <property type="molecule type" value="Genomic_DNA"/>
</dbReference>
<dbReference type="STRING" id="23.BEL05_04370"/>
<reference evidence="1 2" key="1">
    <citation type="submission" date="2016-07" db="EMBL/GenBank/DDBJ databases">
        <title>Whole-genome of two Shewanella species isolated from a digestive organ of sea cucumber Apostichopus japonicus Selenka 1867.</title>
        <authorList>
            <person name="Hong H.-H."/>
            <person name="Choi H."/>
            <person name="Cheon S."/>
            <person name="Oh J.-S."/>
            <person name="Lee H.-G."/>
            <person name="Park C."/>
        </authorList>
    </citation>
    <scope>NUCLEOTIDE SEQUENCE [LARGE SCALE GENOMIC DNA]</scope>
    <source>
        <strain evidence="1 2">CSB03KR</strain>
    </source>
</reference>
<proteinExistence type="predicted"/>
<organism evidence="1 2">
    <name type="scientific">Shewanella colwelliana</name>
    <name type="common">Alteromonas colwelliana</name>
    <dbReference type="NCBI Taxonomy" id="23"/>
    <lineage>
        <taxon>Bacteria</taxon>
        <taxon>Pseudomonadati</taxon>
        <taxon>Pseudomonadota</taxon>
        <taxon>Gammaproteobacteria</taxon>
        <taxon>Alteromonadales</taxon>
        <taxon>Shewanellaceae</taxon>
        <taxon>Shewanella</taxon>
    </lineage>
</organism>
<protein>
    <submittedName>
        <fullName evidence="1">Uncharacterized protein</fullName>
    </submittedName>
</protein>
<dbReference type="AlphaFoldDB" id="A0A1E5IQA5"/>
<gene>
    <name evidence="1" type="ORF">BEL05_04370</name>
</gene>
<accession>A0A1E5IQA5</accession>